<keyword evidence="2" id="KW-0732">Signal</keyword>
<dbReference type="InterPro" id="IPR005064">
    <property type="entry name" value="BUG"/>
</dbReference>
<evidence type="ECO:0000313" key="3">
    <source>
        <dbReference type="EMBL" id="CAG2154198.1"/>
    </source>
</evidence>
<dbReference type="Pfam" id="PF03401">
    <property type="entry name" value="TctC"/>
    <property type="match status" value="1"/>
</dbReference>
<comment type="similarity">
    <text evidence="1">Belongs to the UPF0065 (bug) family.</text>
</comment>
<protein>
    <recommendedName>
        <fullName evidence="5">Tripartite tricarboxylate transporter substrate binding protein</fullName>
    </recommendedName>
</protein>
<dbReference type="InterPro" id="IPR042100">
    <property type="entry name" value="Bug_dom1"/>
</dbReference>
<dbReference type="Proteomes" id="UP000672657">
    <property type="component" value="Unassembled WGS sequence"/>
</dbReference>
<evidence type="ECO:0000313" key="4">
    <source>
        <dbReference type="Proteomes" id="UP000672657"/>
    </source>
</evidence>
<dbReference type="Gene3D" id="3.40.190.150">
    <property type="entry name" value="Bordetella uptake gene, domain 1"/>
    <property type="match status" value="1"/>
</dbReference>
<evidence type="ECO:0000256" key="1">
    <source>
        <dbReference type="ARBA" id="ARBA00006987"/>
    </source>
</evidence>
<dbReference type="RefSeq" id="WP_211955554.1">
    <property type="nucleotide sequence ID" value="NZ_CAJPVI010000030.1"/>
</dbReference>
<feature type="signal peptide" evidence="2">
    <location>
        <begin position="1"/>
        <end position="21"/>
    </location>
</feature>
<gene>
    <name evidence="3" type="ORF">LMG26411_04577</name>
</gene>
<proteinExistence type="inferred from homology"/>
<keyword evidence="4" id="KW-1185">Reference proteome</keyword>
<reference evidence="3 4" key="1">
    <citation type="submission" date="2021-03" db="EMBL/GenBank/DDBJ databases">
        <authorList>
            <person name="Peeters C."/>
        </authorList>
    </citation>
    <scope>NUCLEOTIDE SEQUENCE [LARGE SCALE GENOMIC DNA]</scope>
    <source>
        <strain evidence="3 4">LMG 26411</strain>
    </source>
</reference>
<sequence length="322" mass="33992">MKRRYLMAAAALWACAPFALAAYPYPVRPIKIIAPQPPGGAVDMMARTAAEALQKTFGQAVVVENKAGAGGLIGVSAAAKSPADGYTLVIGSTGPFSVSASLLQRIPFDPVKDFVPIARLAQMPSYLVVNANVPVSTVTEFLALVRSKPGRFTYASTGNGLSQHTNMELLKSMANLSILPVTYRGSAPAISDLLGHQVDMMIELGPQVIPHIRAGKLKVLATTSATRTELLPKVPTLAESGVPGFEAYTWFALYAPAGTPQAIVSKVHEALTKEFDGPEIRTRLSAIGAEVALTSPTELAAFQAAETKKWAAVIRQAGIKPE</sequence>
<evidence type="ECO:0000256" key="2">
    <source>
        <dbReference type="SAM" id="SignalP"/>
    </source>
</evidence>
<dbReference type="PANTHER" id="PTHR42928:SF5">
    <property type="entry name" value="BLR1237 PROTEIN"/>
    <property type="match status" value="1"/>
</dbReference>
<comment type="caution">
    <text evidence="3">The sequence shown here is derived from an EMBL/GenBank/DDBJ whole genome shotgun (WGS) entry which is preliminary data.</text>
</comment>
<evidence type="ECO:0008006" key="5">
    <source>
        <dbReference type="Google" id="ProtNLM"/>
    </source>
</evidence>
<dbReference type="Gene3D" id="3.40.190.10">
    <property type="entry name" value="Periplasmic binding protein-like II"/>
    <property type="match status" value="1"/>
</dbReference>
<dbReference type="CDD" id="cd13578">
    <property type="entry name" value="PBP2_Bug27"/>
    <property type="match status" value="1"/>
</dbReference>
<feature type="chain" id="PRO_5047434555" description="Tripartite tricarboxylate transporter substrate binding protein" evidence="2">
    <location>
        <begin position="22"/>
        <end position="322"/>
    </location>
</feature>
<dbReference type="EMBL" id="CAJPVI010000030">
    <property type="protein sequence ID" value="CAG2154198.1"/>
    <property type="molecule type" value="Genomic_DNA"/>
</dbReference>
<dbReference type="PANTHER" id="PTHR42928">
    <property type="entry name" value="TRICARBOXYLATE-BINDING PROTEIN"/>
    <property type="match status" value="1"/>
</dbReference>
<dbReference type="SUPFAM" id="SSF53850">
    <property type="entry name" value="Periplasmic binding protein-like II"/>
    <property type="match status" value="1"/>
</dbReference>
<dbReference type="PIRSF" id="PIRSF017082">
    <property type="entry name" value="YflP"/>
    <property type="match status" value="1"/>
</dbReference>
<accession>A0ABN7Q4J6</accession>
<organism evidence="3 4">
    <name type="scientific">Cupriavidus numazuensis</name>
    <dbReference type="NCBI Taxonomy" id="221992"/>
    <lineage>
        <taxon>Bacteria</taxon>
        <taxon>Pseudomonadati</taxon>
        <taxon>Pseudomonadota</taxon>
        <taxon>Betaproteobacteria</taxon>
        <taxon>Burkholderiales</taxon>
        <taxon>Burkholderiaceae</taxon>
        <taxon>Cupriavidus</taxon>
    </lineage>
</organism>
<name>A0ABN7Q4J6_9BURK</name>